<evidence type="ECO:0000313" key="2">
    <source>
        <dbReference type="EMBL" id="EAL7777728.1"/>
    </source>
</evidence>
<gene>
    <name evidence="2" type="ORF">DVV54_05905</name>
</gene>
<keyword evidence="1" id="KW-0500">Molybdenum</keyword>
<protein>
    <submittedName>
        <fullName evidence="2">Transcriptional initiation protein Tat</fullName>
    </submittedName>
</protein>
<dbReference type="PROSITE" id="PS51318">
    <property type="entry name" value="TAT"/>
    <property type="match status" value="1"/>
</dbReference>
<comment type="caution">
    <text evidence="2">The sequence shown here is derived from an EMBL/GenBank/DDBJ whole genome shotgun (WGS) entry which is preliminary data.</text>
</comment>
<name>A0A5T1XI91_CAMCO</name>
<sequence>MHVRVSRRNFLKATALSAVCLSGLNASFLEFSQAKQVKYFIKDSEIPHQGNFINEDEILLIEKDISNIYSQLKEAFENKALIGSVSSGTTFFVIRTMAADYGMRVAYEKNKVIFILGFWHQKELNYNFTKKCFAK</sequence>
<evidence type="ECO:0000256" key="1">
    <source>
        <dbReference type="ARBA" id="ARBA00022505"/>
    </source>
</evidence>
<reference evidence="2" key="1">
    <citation type="submission" date="2018-07" db="EMBL/GenBank/DDBJ databases">
        <authorList>
            <consortium name="PulseNet: The National Subtyping Network for Foodborne Disease Surveillance"/>
            <person name="Tarr C.L."/>
            <person name="Trees E."/>
            <person name="Katz L.S."/>
            <person name="Carleton-Romer H.A."/>
            <person name="Stroika S."/>
            <person name="Kucerova Z."/>
            <person name="Roache K.F."/>
            <person name="Sabol A.L."/>
            <person name="Besser J."/>
            <person name="Gerner-Smidt P."/>
        </authorList>
    </citation>
    <scope>NUCLEOTIDE SEQUENCE</scope>
    <source>
        <strain evidence="2">PNUSAC005345</strain>
    </source>
</reference>
<dbReference type="EMBL" id="AACRCY010000009">
    <property type="protein sequence ID" value="EAL7777728.1"/>
    <property type="molecule type" value="Genomic_DNA"/>
</dbReference>
<dbReference type="InterPro" id="IPR019546">
    <property type="entry name" value="TAT_signal_bac_arc"/>
</dbReference>
<dbReference type="InterPro" id="IPR006311">
    <property type="entry name" value="TAT_signal"/>
</dbReference>
<dbReference type="AlphaFoldDB" id="A0A5T1XI91"/>
<organism evidence="2">
    <name type="scientific">Campylobacter coli</name>
    <dbReference type="NCBI Taxonomy" id="195"/>
    <lineage>
        <taxon>Bacteria</taxon>
        <taxon>Pseudomonadati</taxon>
        <taxon>Campylobacterota</taxon>
        <taxon>Epsilonproteobacteria</taxon>
        <taxon>Campylobacterales</taxon>
        <taxon>Campylobacteraceae</taxon>
        <taxon>Campylobacter</taxon>
    </lineage>
</organism>
<dbReference type="NCBIfam" id="TIGR01409">
    <property type="entry name" value="TAT_signal_seq"/>
    <property type="match status" value="1"/>
</dbReference>
<accession>A0A5T1XI91</accession>
<proteinExistence type="predicted"/>